<sequence>MIARERAESARPPPLPVRTLARLRLVRVAVVRRADGIIEALPGPAAPRATATYRPDSAPLRA</sequence>
<dbReference type="AlphaFoldDB" id="B8JBC2"/>
<evidence type="ECO:0000313" key="1">
    <source>
        <dbReference type="EMBL" id="ACL65749.1"/>
    </source>
</evidence>
<organism evidence="1 2">
    <name type="scientific">Anaeromyxobacter dehalogenans (strain ATCC BAA-258 / DSM 21875 / 2CP-1)</name>
    <dbReference type="NCBI Taxonomy" id="455488"/>
    <lineage>
        <taxon>Bacteria</taxon>
        <taxon>Pseudomonadati</taxon>
        <taxon>Myxococcota</taxon>
        <taxon>Myxococcia</taxon>
        <taxon>Myxococcales</taxon>
        <taxon>Cystobacterineae</taxon>
        <taxon>Anaeromyxobacteraceae</taxon>
        <taxon>Anaeromyxobacter</taxon>
    </lineage>
</organism>
<gene>
    <name evidence="1" type="ordered locus">A2cp1_2411</name>
</gene>
<dbReference type="EMBL" id="CP001359">
    <property type="protein sequence ID" value="ACL65749.1"/>
    <property type="molecule type" value="Genomic_DNA"/>
</dbReference>
<dbReference type="KEGG" id="acp:A2cp1_2411"/>
<dbReference type="Proteomes" id="UP000007089">
    <property type="component" value="Chromosome"/>
</dbReference>
<keyword evidence="2" id="KW-1185">Reference proteome</keyword>
<name>B8JBC2_ANAD2</name>
<dbReference type="HOGENOM" id="CLU_2894029_0_0_7"/>
<evidence type="ECO:0000313" key="2">
    <source>
        <dbReference type="Proteomes" id="UP000007089"/>
    </source>
</evidence>
<reference evidence="1" key="1">
    <citation type="submission" date="2009-01" db="EMBL/GenBank/DDBJ databases">
        <title>Complete sequence of Anaeromyxobacter dehalogenans 2CP-1.</title>
        <authorList>
            <consortium name="US DOE Joint Genome Institute"/>
            <person name="Lucas S."/>
            <person name="Copeland A."/>
            <person name="Lapidus A."/>
            <person name="Glavina del Rio T."/>
            <person name="Dalin E."/>
            <person name="Tice H."/>
            <person name="Bruce D."/>
            <person name="Goodwin L."/>
            <person name="Pitluck S."/>
            <person name="Saunders E."/>
            <person name="Brettin T."/>
            <person name="Detter J.C."/>
            <person name="Han C."/>
            <person name="Larimer F."/>
            <person name="Land M."/>
            <person name="Hauser L."/>
            <person name="Kyrpides N."/>
            <person name="Ovchinnikova G."/>
            <person name="Beliaev A.S."/>
            <person name="Richardson P."/>
        </authorList>
    </citation>
    <scope>NUCLEOTIDE SEQUENCE</scope>
    <source>
        <strain evidence="1">2CP-1</strain>
    </source>
</reference>
<accession>B8JBC2</accession>
<protein>
    <submittedName>
        <fullName evidence="1">Uncharacterized protein</fullName>
    </submittedName>
</protein>
<proteinExistence type="predicted"/>